<evidence type="ECO:0000313" key="3">
    <source>
        <dbReference type="Proteomes" id="UP000291933"/>
    </source>
</evidence>
<dbReference type="Pfam" id="PF07728">
    <property type="entry name" value="AAA_5"/>
    <property type="match status" value="1"/>
</dbReference>
<proteinExistence type="predicted"/>
<dbReference type="Proteomes" id="UP000291933">
    <property type="component" value="Unassembled WGS sequence"/>
</dbReference>
<dbReference type="SUPFAM" id="SSF52540">
    <property type="entry name" value="P-loop containing nucleoside triphosphate hydrolases"/>
    <property type="match status" value="1"/>
</dbReference>
<protein>
    <submittedName>
        <fullName evidence="2">AAA family ATPase</fullName>
    </submittedName>
</protein>
<accession>A0A4Q9KN90</accession>
<dbReference type="GO" id="GO:0016887">
    <property type="term" value="F:ATP hydrolysis activity"/>
    <property type="evidence" value="ECO:0007669"/>
    <property type="project" value="InterPro"/>
</dbReference>
<dbReference type="OrthoDB" id="9808317at2"/>
<comment type="caution">
    <text evidence="2">The sequence shown here is derived from an EMBL/GenBank/DDBJ whole genome shotgun (WGS) entry which is preliminary data.</text>
</comment>
<dbReference type="Gene3D" id="3.40.50.300">
    <property type="entry name" value="P-loop containing nucleotide triphosphate hydrolases"/>
    <property type="match status" value="1"/>
</dbReference>
<sequence>MLKRDPPTRPRRARGGAMIRGRAEYENVLQAMGICLSCRIPALLWGDPGQGKTAVVESARASGWHVETLIISHYEPSDFVGLPMLIDGKVELAPPAWAVRLRDHDGPAIAFFDEFSTASPALQAAALRPLTHYQVGSLQLPRTVSFLAAANPADVAAAGWELAAPTASRFVHLDWELPLEVFAESLVTGVWPAMPVYELPTDYAEHLGRQRVLVSGFLRARSALLTSIPSTALDRGKAFPNPRTWDYAARLLALAAAIDAPEAVSRLLVAGCIGDAAANEYLAWASALDLPDTDAVLADPRAGWFADQRPDRVYVTLQGVVARAAGDPAHWAAAIDACCAAASENAVDPAVPAIRGLLRIRPADATLPPDIMVFAPVLSLAGLLPDRP</sequence>
<name>A0A4Q9KN90_PROTD</name>
<dbReference type="AlphaFoldDB" id="A0A4Q9KN90"/>
<dbReference type="InterPro" id="IPR027417">
    <property type="entry name" value="P-loop_NTPase"/>
</dbReference>
<feature type="domain" description="ATPase dynein-related AAA" evidence="1">
    <location>
        <begin position="43"/>
        <end position="170"/>
    </location>
</feature>
<evidence type="ECO:0000259" key="1">
    <source>
        <dbReference type="Pfam" id="PF07728"/>
    </source>
</evidence>
<dbReference type="EMBL" id="SDMR01000004">
    <property type="protein sequence ID" value="TBT95450.1"/>
    <property type="molecule type" value="Genomic_DNA"/>
</dbReference>
<gene>
    <name evidence="2" type="ORF">ET996_04920</name>
</gene>
<reference evidence="2 3" key="1">
    <citation type="submission" date="2019-01" db="EMBL/GenBank/DDBJ databases">
        <title>Lactibacter flavus gen. nov., sp. nov., a novel bacterium of the family Propionibacteriaceae isolated from raw milk and dairy products.</title>
        <authorList>
            <person name="Huptas C."/>
            <person name="Wenning M."/>
            <person name="Breitenwieser F."/>
            <person name="Doll E."/>
            <person name="Von Neubeck M."/>
            <person name="Busse H.-J."/>
            <person name="Scherer S."/>
        </authorList>
    </citation>
    <scope>NUCLEOTIDE SEQUENCE [LARGE SCALE GENOMIC DNA]</scope>
    <source>
        <strain evidence="3">DSM 22130 / JCM 15804 / WR061</strain>
    </source>
</reference>
<organism evidence="2 3">
    <name type="scientific">Propioniciclava tarda</name>
    <dbReference type="NCBI Taxonomy" id="433330"/>
    <lineage>
        <taxon>Bacteria</taxon>
        <taxon>Bacillati</taxon>
        <taxon>Actinomycetota</taxon>
        <taxon>Actinomycetes</taxon>
        <taxon>Propionibacteriales</taxon>
        <taxon>Propionibacteriaceae</taxon>
        <taxon>Propioniciclava</taxon>
    </lineage>
</organism>
<evidence type="ECO:0000313" key="2">
    <source>
        <dbReference type="EMBL" id="TBT95450.1"/>
    </source>
</evidence>
<keyword evidence="3" id="KW-1185">Reference proteome</keyword>
<dbReference type="InterPro" id="IPR011704">
    <property type="entry name" value="ATPase_dyneun-rel_AAA"/>
</dbReference>
<dbReference type="GO" id="GO:0005524">
    <property type="term" value="F:ATP binding"/>
    <property type="evidence" value="ECO:0007669"/>
    <property type="project" value="InterPro"/>
</dbReference>